<evidence type="ECO:0000256" key="6">
    <source>
        <dbReference type="RuleBase" id="RU000682"/>
    </source>
</evidence>
<feature type="DNA-binding region" description="Homeobox" evidence="5">
    <location>
        <begin position="197"/>
        <end position="256"/>
    </location>
</feature>
<evidence type="ECO:0000256" key="3">
    <source>
        <dbReference type="ARBA" id="ARBA00023155"/>
    </source>
</evidence>
<gene>
    <name evidence="9" type="primary">WBGene00117592</name>
</gene>
<dbReference type="EnsemblMetazoa" id="PPA28038.1">
    <property type="protein sequence ID" value="PPA28038.1"/>
    <property type="gene ID" value="WBGene00117592"/>
</dbReference>
<evidence type="ECO:0000256" key="2">
    <source>
        <dbReference type="ARBA" id="ARBA00023125"/>
    </source>
</evidence>
<dbReference type="CDD" id="cd00086">
    <property type="entry name" value="homeodomain"/>
    <property type="match status" value="1"/>
</dbReference>
<dbReference type="GO" id="GO:0005634">
    <property type="term" value="C:nucleus"/>
    <property type="evidence" value="ECO:0000318"/>
    <property type="project" value="GO_Central"/>
</dbReference>
<dbReference type="OrthoDB" id="6159439at2759"/>
<keyword evidence="4 5" id="KW-0539">Nucleus</keyword>
<evidence type="ECO:0000256" key="1">
    <source>
        <dbReference type="ARBA" id="ARBA00004123"/>
    </source>
</evidence>
<dbReference type="AlphaFoldDB" id="A0A8R1UGR7"/>
<keyword evidence="2 5" id="KW-0238">DNA-binding</keyword>
<reference evidence="10" key="1">
    <citation type="journal article" date="2008" name="Nat. Genet.">
        <title>The Pristionchus pacificus genome provides a unique perspective on nematode lifestyle and parasitism.</title>
        <authorList>
            <person name="Dieterich C."/>
            <person name="Clifton S.W."/>
            <person name="Schuster L.N."/>
            <person name="Chinwalla A."/>
            <person name="Delehaunty K."/>
            <person name="Dinkelacker I."/>
            <person name="Fulton L."/>
            <person name="Fulton R."/>
            <person name="Godfrey J."/>
            <person name="Minx P."/>
            <person name="Mitreva M."/>
            <person name="Roeseler W."/>
            <person name="Tian H."/>
            <person name="Witte H."/>
            <person name="Yang S.P."/>
            <person name="Wilson R.K."/>
            <person name="Sommer R.J."/>
        </authorList>
    </citation>
    <scope>NUCLEOTIDE SEQUENCE [LARGE SCALE GENOMIC DNA]</scope>
    <source>
        <strain evidence="10">PS312</strain>
    </source>
</reference>
<dbReference type="Gene3D" id="1.10.10.60">
    <property type="entry name" value="Homeodomain-like"/>
    <property type="match status" value="1"/>
</dbReference>
<evidence type="ECO:0000259" key="8">
    <source>
        <dbReference type="PROSITE" id="PS50071"/>
    </source>
</evidence>
<accession>A0A8R1UGR7</accession>
<keyword evidence="7" id="KW-0472">Membrane</keyword>
<dbReference type="SUPFAM" id="SSF46689">
    <property type="entry name" value="Homeodomain-like"/>
    <property type="match status" value="1"/>
</dbReference>
<reference evidence="9" key="2">
    <citation type="submission" date="2022-06" db="UniProtKB">
        <authorList>
            <consortium name="EnsemblMetazoa"/>
        </authorList>
    </citation>
    <scope>IDENTIFICATION</scope>
    <source>
        <strain evidence="9">PS312</strain>
    </source>
</reference>
<protein>
    <submittedName>
        <fullName evidence="9">Homeobox domain-containing protein</fullName>
    </submittedName>
</protein>
<dbReference type="Pfam" id="PF00046">
    <property type="entry name" value="Homeodomain"/>
    <property type="match status" value="1"/>
</dbReference>
<keyword evidence="10" id="KW-1185">Reference proteome</keyword>
<keyword evidence="3 5" id="KW-0371">Homeobox</keyword>
<organism evidence="9 10">
    <name type="scientific">Pristionchus pacificus</name>
    <name type="common">Parasitic nematode worm</name>
    <dbReference type="NCBI Taxonomy" id="54126"/>
    <lineage>
        <taxon>Eukaryota</taxon>
        <taxon>Metazoa</taxon>
        <taxon>Ecdysozoa</taxon>
        <taxon>Nematoda</taxon>
        <taxon>Chromadorea</taxon>
        <taxon>Rhabditida</taxon>
        <taxon>Rhabditina</taxon>
        <taxon>Diplogasteromorpha</taxon>
        <taxon>Diplogasteroidea</taxon>
        <taxon>Neodiplogasteridae</taxon>
        <taxon>Pristionchus</taxon>
    </lineage>
</organism>
<keyword evidence="7" id="KW-0812">Transmembrane</keyword>
<keyword evidence="7" id="KW-1133">Transmembrane helix</keyword>
<dbReference type="GO" id="GO:0000978">
    <property type="term" value="F:RNA polymerase II cis-regulatory region sequence-specific DNA binding"/>
    <property type="evidence" value="ECO:0000318"/>
    <property type="project" value="GO_Central"/>
</dbReference>
<dbReference type="GO" id="GO:0006357">
    <property type="term" value="P:regulation of transcription by RNA polymerase II"/>
    <property type="evidence" value="ECO:0000318"/>
    <property type="project" value="GO_Central"/>
</dbReference>
<evidence type="ECO:0000256" key="4">
    <source>
        <dbReference type="ARBA" id="ARBA00023242"/>
    </source>
</evidence>
<dbReference type="PANTHER" id="PTHR24339">
    <property type="entry name" value="HOMEOBOX PROTEIN EMX-RELATED"/>
    <property type="match status" value="1"/>
</dbReference>
<evidence type="ECO:0000313" key="9">
    <source>
        <dbReference type="EnsemblMetazoa" id="PPA28038.1"/>
    </source>
</evidence>
<feature type="transmembrane region" description="Helical" evidence="7">
    <location>
        <begin position="14"/>
        <end position="34"/>
    </location>
</feature>
<dbReference type="Proteomes" id="UP000005239">
    <property type="component" value="Unassembled WGS sequence"/>
</dbReference>
<proteinExistence type="predicted"/>
<name>A0A8R1UGR7_PRIPA</name>
<evidence type="ECO:0000313" key="10">
    <source>
        <dbReference type="Proteomes" id="UP000005239"/>
    </source>
</evidence>
<feature type="domain" description="Homeobox" evidence="8">
    <location>
        <begin position="195"/>
        <end position="255"/>
    </location>
</feature>
<dbReference type="GO" id="GO:0030182">
    <property type="term" value="P:neuron differentiation"/>
    <property type="evidence" value="ECO:0000318"/>
    <property type="project" value="GO_Central"/>
</dbReference>
<sequence>FDDTSISFIESSPFIRSVMNALFSLSVFIAILLLPDRAHAAAITSSSGEAIVKPLNFPKSIILSPTNNTDGESIEYTITAKEPAKEEHSLKLSMKGGWRTKGFVSFFIVFVILAYIFVATVLRWIVRRLERLCGCTNDHDGGGLALSADGLKGCRLIEHFSSGMADTQISSTGQPAFSIDELQRTEETEDVQQTTKKRRIRTSFTQLQLMVLEEAFLRQQYMIKAERMRLAESLGLNQIQARQLYSNTQRIKYRFSR</sequence>
<dbReference type="GO" id="GO:0007417">
    <property type="term" value="P:central nervous system development"/>
    <property type="evidence" value="ECO:0000318"/>
    <property type="project" value="GO_Central"/>
</dbReference>
<dbReference type="GO" id="GO:0000981">
    <property type="term" value="F:DNA-binding transcription factor activity, RNA polymerase II-specific"/>
    <property type="evidence" value="ECO:0000318"/>
    <property type="project" value="GO_Central"/>
</dbReference>
<dbReference type="PROSITE" id="PS50071">
    <property type="entry name" value="HOMEOBOX_2"/>
    <property type="match status" value="1"/>
</dbReference>
<feature type="transmembrane region" description="Helical" evidence="7">
    <location>
        <begin position="103"/>
        <end position="126"/>
    </location>
</feature>
<dbReference type="PANTHER" id="PTHR24339:SF28">
    <property type="entry name" value="E5-RELATED"/>
    <property type="match status" value="1"/>
</dbReference>
<dbReference type="SMART" id="SM00389">
    <property type="entry name" value="HOX"/>
    <property type="match status" value="1"/>
</dbReference>
<dbReference type="InterPro" id="IPR050877">
    <property type="entry name" value="EMX-VAX-Noto_Homeobox_TFs"/>
</dbReference>
<comment type="subcellular location">
    <subcellularLocation>
        <location evidence="1 5 6">Nucleus</location>
    </subcellularLocation>
</comment>
<evidence type="ECO:0000256" key="5">
    <source>
        <dbReference type="PROSITE-ProRule" id="PRU00108"/>
    </source>
</evidence>
<dbReference type="InterPro" id="IPR009057">
    <property type="entry name" value="Homeodomain-like_sf"/>
</dbReference>
<dbReference type="GO" id="GO:0007420">
    <property type="term" value="P:brain development"/>
    <property type="evidence" value="ECO:0000318"/>
    <property type="project" value="GO_Central"/>
</dbReference>
<dbReference type="InterPro" id="IPR001356">
    <property type="entry name" value="HD"/>
</dbReference>
<evidence type="ECO:0000256" key="7">
    <source>
        <dbReference type="SAM" id="Phobius"/>
    </source>
</evidence>